<sequence>MINNYNKFEPKIKESCFIADNASIIGNVDIGEDSSVWFGAVIRGDLEKIVIGRRTNIQDNCTIHVDTDCSVELGDGVTIGHNSIIHGCKIGNNCLIGMGSTILNGATIGDNCIIGANSLITQGKKIPSGVLCLGSPAKIIRELTEEEINFIKKNAEHYVELAKCY</sequence>
<dbReference type="Gene3D" id="2.160.10.10">
    <property type="entry name" value="Hexapeptide repeat proteins"/>
    <property type="match status" value="1"/>
</dbReference>
<protein>
    <submittedName>
        <fullName evidence="1">Galactoside O-acetyltransferase</fullName>
        <ecNumber evidence="1">2.3.1.18</ecNumber>
    </submittedName>
</protein>
<dbReference type="PATRIC" id="fig|1121338.3.peg.554"/>
<dbReference type="STRING" id="1121338.CLTEP_05490"/>
<dbReference type="Pfam" id="PF14602">
    <property type="entry name" value="Hexapep_2"/>
    <property type="match status" value="1"/>
</dbReference>
<proteinExistence type="predicted"/>
<organism evidence="1 2">
    <name type="scientific">Clostridium tepidiprofundi DSM 19306</name>
    <dbReference type="NCBI Taxonomy" id="1121338"/>
    <lineage>
        <taxon>Bacteria</taxon>
        <taxon>Bacillati</taxon>
        <taxon>Bacillota</taxon>
        <taxon>Clostridia</taxon>
        <taxon>Eubacteriales</taxon>
        <taxon>Clostridiaceae</taxon>
        <taxon>Clostridium</taxon>
    </lineage>
</organism>
<keyword evidence="2" id="KW-1185">Reference proteome</keyword>
<dbReference type="OrthoDB" id="9803036at2"/>
<keyword evidence="1" id="KW-0808">Transferase</keyword>
<dbReference type="GO" id="GO:0008870">
    <property type="term" value="F:galactoside O-acetyltransferase activity"/>
    <property type="evidence" value="ECO:0007669"/>
    <property type="project" value="UniProtKB-EC"/>
</dbReference>
<dbReference type="CDD" id="cd04645">
    <property type="entry name" value="LbH_gamma_CA_like"/>
    <property type="match status" value="1"/>
</dbReference>
<comment type="caution">
    <text evidence="1">The sequence shown here is derived from an EMBL/GenBank/DDBJ whole genome shotgun (WGS) entry which is preliminary data.</text>
</comment>
<dbReference type="RefSeq" id="WP_066822222.1">
    <property type="nucleotide sequence ID" value="NZ_LTBA01000002.1"/>
</dbReference>
<dbReference type="Proteomes" id="UP000075531">
    <property type="component" value="Unassembled WGS sequence"/>
</dbReference>
<dbReference type="PANTHER" id="PTHR13061">
    <property type="entry name" value="DYNACTIN SUBUNIT P25"/>
    <property type="match status" value="1"/>
</dbReference>
<dbReference type="InterPro" id="IPR047324">
    <property type="entry name" value="LbH_gamma_CA-like"/>
</dbReference>
<reference evidence="1 2" key="1">
    <citation type="submission" date="2016-02" db="EMBL/GenBank/DDBJ databases">
        <title>Genome sequence of Clostridium tepidiprofundi DSM 19306.</title>
        <authorList>
            <person name="Poehlein A."/>
            <person name="Daniel R."/>
        </authorList>
    </citation>
    <scope>NUCLEOTIDE SEQUENCE [LARGE SCALE GENOMIC DNA]</scope>
    <source>
        <strain evidence="1 2">DSM 19306</strain>
    </source>
</reference>
<dbReference type="AlphaFoldDB" id="A0A151B6Q8"/>
<dbReference type="EMBL" id="LTBA01000002">
    <property type="protein sequence ID" value="KYH35605.1"/>
    <property type="molecule type" value="Genomic_DNA"/>
</dbReference>
<name>A0A151B6Q8_9CLOT</name>
<dbReference type="InterPro" id="IPR050484">
    <property type="entry name" value="Transf_Hexapept/Carb_Anhydrase"/>
</dbReference>
<dbReference type="SUPFAM" id="SSF51161">
    <property type="entry name" value="Trimeric LpxA-like enzymes"/>
    <property type="match status" value="1"/>
</dbReference>
<dbReference type="Pfam" id="PF00132">
    <property type="entry name" value="Hexapep"/>
    <property type="match status" value="2"/>
</dbReference>
<evidence type="ECO:0000313" key="2">
    <source>
        <dbReference type="Proteomes" id="UP000075531"/>
    </source>
</evidence>
<accession>A0A151B6Q8</accession>
<dbReference type="EC" id="2.3.1.18" evidence="1"/>
<keyword evidence="1" id="KW-0012">Acyltransferase</keyword>
<dbReference type="InterPro" id="IPR001451">
    <property type="entry name" value="Hexapep"/>
</dbReference>
<evidence type="ECO:0000313" key="1">
    <source>
        <dbReference type="EMBL" id="KYH35605.1"/>
    </source>
</evidence>
<dbReference type="PANTHER" id="PTHR13061:SF29">
    <property type="entry name" value="GAMMA CARBONIC ANHYDRASE-LIKE 1, MITOCHONDRIAL-RELATED"/>
    <property type="match status" value="1"/>
</dbReference>
<dbReference type="InterPro" id="IPR011004">
    <property type="entry name" value="Trimer_LpxA-like_sf"/>
</dbReference>
<gene>
    <name evidence="1" type="primary">lacA</name>
    <name evidence="1" type="ORF">CLTEP_05490</name>
</gene>